<organism evidence="7 8">
    <name type="scientific">Argiope bruennichi</name>
    <name type="common">Wasp spider</name>
    <name type="synonym">Aranea bruennichi</name>
    <dbReference type="NCBI Taxonomy" id="94029"/>
    <lineage>
        <taxon>Eukaryota</taxon>
        <taxon>Metazoa</taxon>
        <taxon>Ecdysozoa</taxon>
        <taxon>Arthropoda</taxon>
        <taxon>Chelicerata</taxon>
        <taxon>Arachnida</taxon>
        <taxon>Araneae</taxon>
        <taxon>Araneomorphae</taxon>
        <taxon>Entelegynae</taxon>
        <taxon>Araneoidea</taxon>
        <taxon>Araneidae</taxon>
        <taxon>Argiope</taxon>
    </lineage>
</organism>
<gene>
    <name evidence="7" type="ORF">HNY73_015677</name>
</gene>
<evidence type="ECO:0000313" key="8">
    <source>
        <dbReference type="Proteomes" id="UP000807504"/>
    </source>
</evidence>
<dbReference type="GO" id="GO:0008176">
    <property type="term" value="F:tRNA (guanine(46)-N7)-methyltransferase activity"/>
    <property type="evidence" value="ECO:0007669"/>
    <property type="project" value="UniProtKB-EC"/>
</dbReference>
<reference evidence="7" key="2">
    <citation type="submission" date="2020-06" db="EMBL/GenBank/DDBJ databases">
        <authorList>
            <person name="Sheffer M."/>
        </authorList>
    </citation>
    <scope>NUCLEOTIDE SEQUENCE</scope>
</reference>
<evidence type="ECO:0000256" key="1">
    <source>
        <dbReference type="ARBA" id="ARBA00000142"/>
    </source>
</evidence>
<reference evidence="7" key="1">
    <citation type="journal article" date="2020" name="bioRxiv">
        <title>Chromosome-level reference genome of the European wasp spider Argiope bruennichi: a resource for studies on range expansion and evolutionary adaptation.</title>
        <authorList>
            <person name="Sheffer M.M."/>
            <person name="Hoppe A."/>
            <person name="Krehenwinkel H."/>
            <person name="Uhl G."/>
            <person name="Kuss A.W."/>
            <person name="Jensen L."/>
            <person name="Jensen C."/>
            <person name="Gillespie R.G."/>
            <person name="Hoff K.J."/>
            <person name="Prost S."/>
        </authorList>
    </citation>
    <scope>NUCLEOTIDE SEQUENCE</scope>
</reference>
<accession>A0A8T0EGK2</accession>
<keyword evidence="5" id="KW-0949">S-adenosyl-L-methionine</keyword>
<evidence type="ECO:0000256" key="2">
    <source>
        <dbReference type="ARBA" id="ARBA00011977"/>
    </source>
</evidence>
<dbReference type="Pfam" id="PF02390">
    <property type="entry name" value="Methyltransf_4"/>
    <property type="match status" value="1"/>
</dbReference>
<evidence type="ECO:0000313" key="7">
    <source>
        <dbReference type="EMBL" id="KAF8772972.1"/>
    </source>
</evidence>
<dbReference type="GO" id="GO:0043527">
    <property type="term" value="C:tRNA methyltransferase complex"/>
    <property type="evidence" value="ECO:0007669"/>
    <property type="project" value="TreeGrafter"/>
</dbReference>
<evidence type="ECO:0000256" key="4">
    <source>
        <dbReference type="ARBA" id="ARBA00022679"/>
    </source>
</evidence>
<dbReference type="PANTHER" id="PTHR23417:SF16">
    <property type="entry name" value="TRNA (GUANINE-N(7)-)-METHYLTRANSFERASE"/>
    <property type="match status" value="1"/>
</dbReference>
<comment type="caution">
    <text evidence="7">The sequence shown here is derived from an EMBL/GenBank/DDBJ whole genome shotgun (WGS) entry which is preliminary data.</text>
</comment>
<dbReference type="InterPro" id="IPR003358">
    <property type="entry name" value="tRNA_(Gua-N-7)_MeTrfase_Trmb"/>
</dbReference>
<keyword evidence="6" id="KW-0819">tRNA processing</keyword>
<proteinExistence type="predicted"/>
<evidence type="ECO:0000256" key="6">
    <source>
        <dbReference type="ARBA" id="ARBA00022694"/>
    </source>
</evidence>
<comment type="catalytic activity">
    <reaction evidence="1">
        <text>guanosine(46) in tRNA + S-adenosyl-L-methionine = N(7)-methylguanosine(46) in tRNA + S-adenosyl-L-homocysteine</text>
        <dbReference type="Rhea" id="RHEA:42708"/>
        <dbReference type="Rhea" id="RHEA-COMP:10188"/>
        <dbReference type="Rhea" id="RHEA-COMP:10189"/>
        <dbReference type="ChEBI" id="CHEBI:57856"/>
        <dbReference type="ChEBI" id="CHEBI:59789"/>
        <dbReference type="ChEBI" id="CHEBI:74269"/>
        <dbReference type="ChEBI" id="CHEBI:74480"/>
        <dbReference type="EC" id="2.1.1.33"/>
    </reaction>
</comment>
<dbReference type="EMBL" id="JABXBU010002227">
    <property type="protein sequence ID" value="KAF8772972.1"/>
    <property type="molecule type" value="Genomic_DNA"/>
</dbReference>
<dbReference type="PANTHER" id="PTHR23417">
    <property type="entry name" value="3-DEOXY-D-MANNO-OCTULOSONIC-ACID TRANSFERASE/TRNA GUANINE-N 7 - -METHYLTRANSFERASE"/>
    <property type="match status" value="1"/>
</dbReference>
<dbReference type="InterPro" id="IPR029063">
    <property type="entry name" value="SAM-dependent_MTases_sf"/>
</dbReference>
<dbReference type="Proteomes" id="UP000807504">
    <property type="component" value="Unassembled WGS sequence"/>
</dbReference>
<dbReference type="Gene3D" id="3.40.50.150">
    <property type="entry name" value="Vaccinia Virus protein VP39"/>
    <property type="match status" value="2"/>
</dbReference>
<keyword evidence="4" id="KW-0808">Transferase</keyword>
<evidence type="ECO:0000256" key="3">
    <source>
        <dbReference type="ARBA" id="ARBA00022603"/>
    </source>
</evidence>
<name>A0A8T0EGK2_ARGBR</name>
<protein>
    <recommendedName>
        <fullName evidence="2">tRNA (guanine(46)-N(7))-methyltransferase</fullName>
        <ecNumber evidence="2">2.1.1.33</ecNumber>
    </recommendedName>
</protein>
<dbReference type="AlphaFoldDB" id="A0A8T0EGK2"/>
<evidence type="ECO:0000256" key="5">
    <source>
        <dbReference type="ARBA" id="ARBA00022691"/>
    </source>
</evidence>
<dbReference type="EC" id="2.1.1.33" evidence="2"/>
<sequence length="120" mass="13499">MNWAPLYPKYFGEDSKNSEAKVEFADIGCGYGGLLDVKELHEWMVKHLDAHPLFQKIPEDELAKDPVVDKIFESSEEAKKVSRNKGDKFLAVYVRIEDPFSIKAEPAGSDGTFQSSNCKT</sequence>
<keyword evidence="8" id="KW-1185">Reference proteome</keyword>
<keyword evidence="3" id="KW-0489">Methyltransferase</keyword>